<reference evidence="1" key="1">
    <citation type="submission" date="2019-12" db="EMBL/GenBank/DDBJ databases">
        <authorList>
            <person name="Cremers G."/>
        </authorList>
    </citation>
    <scope>NUCLEOTIDE SEQUENCE</scope>
    <source>
        <strain evidence="1">Vvax</strain>
    </source>
</reference>
<protein>
    <submittedName>
        <fullName evidence="1">Protease synthase and sporulation protein PAI 2</fullName>
    </submittedName>
</protein>
<proteinExistence type="predicted"/>
<dbReference type="GO" id="GO:0006508">
    <property type="term" value="P:proteolysis"/>
    <property type="evidence" value="ECO:0007669"/>
    <property type="project" value="UniProtKB-KW"/>
</dbReference>
<dbReference type="GO" id="GO:0008233">
    <property type="term" value="F:peptidase activity"/>
    <property type="evidence" value="ECO:0007669"/>
    <property type="project" value="UniProtKB-KW"/>
</dbReference>
<dbReference type="InterPro" id="IPR007396">
    <property type="entry name" value="TR_PAI2-type"/>
</dbReference>
<dbReference type="PIRSF" id="PIRSF010372">
    <property type="entry name" value="PaiB"/>
    <property type="match status" value="1"/>
</dbReference>
<keyword evidence="1" id="KW-0378">Hydrolase</keyword>
<dbReference type="RefSeq" id="WP_339093272.1">
    <property type="nucleotide sequence ID" value="NZ_LR743508.1"/>
</dbReference>
<evidence type="ECO:0000313" key="1">
    <source>
        <dbReference type="EMBL" id="CAA2109328.1"/>
    </source>
</evidence>
<dbReference type="SUPFAM" id="SSF50475">
    <property type="entry name" value="FMN-binding split barrel"/>
    <property type="match status" value="1"/>
</dbReference>
<keyword evidence="1" id="KW-0645">Protease</keyword>
<dbReference type="Gene3D" id="2.30.110.10">
    <property type="entry name" value="Electron Transport, Fmn-binding Protein, Chain A"/>
    <property type="match status" value="1"/>
</dbReference>
<dbReference type="PANTHER" id="PTHR35802">
    <property type="entry name" value="PROTEASE SYNTHASE AND SPORULATION PROTEIN PAI 2"/>
    <property type="match status" value="1"/>
</dbReference>
<sequence>MFVQPAYAETDIAALHAGMRAWSFATLVTQGASGIQSSLLPFLVDTATTEHAPFGTLVTHLPRHDPLYQDLLQAAEVLVIFQGPHAFVSPSWYCNQMTFPTWNYTLVQARGKPVVTEDQDKVMAVLRRTVAHYDTPLGGSWDFEKIPMSHTGSRLRVIATLEIPITSLTGKMKLNQDKSVEDRLGVIAALEAQGDAQSIDMARLIRAQSDMREALAALAAPSLESTS</sequence>
<dbReference type="InterPro" id="IPR012349">
    <property type="entry name" value="Split_barrel_FMN-bd"/>
</dbReference>
<dbReference type="AlphaFoldDB" id="A0A679JFU7"/>
<dbReference type="PANTHER" id="PTHR35802:SF1">
    <property type="entry name" value="PROTEASE SYNTHASE AND SPORULATION PROTEIN PAI 2"/>
    <property type="match status" value="1"/>
</dbReference>
<accession>A0A679JFU7</accession>
<organism evidence="1">
    <name type="scientific">Variovorax paradoxus</name>
    <dbReference type="NCBI Taxonomy" id="34073"/>
    <lineage>
        <taxon>Bacteria</taxon>
        <taxon>Pseudomonadati</taxon>
        <taxon>Pseudomonadota</taxon>
        <taxon>Betaproteobacteria</taxon>
        <taxon>Burkholderiales</taxon>
        <taxon>Comamonadaceae</taxon>
        <taxon>Variovorax</taxon>
    </lineage>
</organism>
<name>A0A679JFU7_VARPD</name>
<dbReference type="EMBL" id="LR743508">
    <property type="protein sequence ID" value="CAA2109328.1"/>
    <property type="molecule type" value="Genomic_DNA"/>
</dbReference>
<dbReference type="Pfam" id="PF04299">
    <property type="entry name" value="FMN_bind_2"/>
    <property type="match status" value="1"/>
</dbReference>
<gene>
    <name evidence="1" type="primary">paiB_4</name>
    <name evidence="1" type="ORF">VVAX_05599</name>
</gene>